<keyword evidence="10" id="KW-1185">Reference proteome</keyword>
<keyword evidence="6" id="KW-0472">Membrane</keyword>
<dbReference type="PROSITE" id="PS50109">
    <property type="entry name" value="HIS_KIN"/>
    <property type="match status" value="1"/>
</dbReference>
<dbReference type="CDD" id="cd00082">
    <property type="entry name" value="HisKA"/>
    <property type="match status" value="1"/>
</dbReference>
<dbReference type="SMART" id="SM00065">
    <property type="entry name" value="GAF"/>
    <property type="match status" value="1"/>
</dbReference>
<keyword evidence="5" id="KW-0418">Kinase</keyword>
<keyword evidence="4" id="KW-0808">Transferase</keyword>
<dbReference type="PANTHER" id="PTHR42878:SF15">
    <property type="entry name" value="BACTERIOPHYTOCHROME"/>
    <property type="match status" value="1"/>
</dbReference>
<evidence type="ECO:0000259" key="7">
    <source>
        <dbReference type="PROSITE" id="PS50109"/>
    </source>
</evidence>
<dbReference type="Gene3D" id="3.30.450.20">
    <property type="entry name" value="PAS domain"/>
    <property type="match status" value="1"/>
</dbReference>
<dbReference type="PROSITE" id="PS50113">
    <property type="entry name" value="PAC"/>
    <property type="match status" value="1"/>
</dbReference>
<evidence type="ECO:0000256" key="5">
    <source>
        <dbReference type="ARBA" id="ARBA00022777"/>
    </source>
</evidence>
<dbReference type="InterPro" id="IPR036097">
    <property type="entry name" value="HisK_dim/P_sf"/>
</dbReference>
<dbReference type="InterPro" id="IPR000014">
    <property type="entry name" value="PAS"/>
</dbReference>
<dbReference type="InterPro" id="IPR003594">
    <property type="entry name" value="HATPase_dom"/>
</dbReference>
<accession>A0ABY9WM91</accession>
<dbReference type="InterPro" id="IPR003018">
    <property type="entry name" value="GAF"/>
</dbReference>
<evidence type="ECO:0000313" key="10">
    <source>
        <dbReference type="Proteomes" id="UP001611383"/>
    </source>
</evidence>
<dbReference type="PRINTS" id="PR00344">
    <property type="entry name" value="BCTRLSENSOR"/>
</dbReference>
<evidence type="ECO:0000313" key="9">
    <source>
        <dbReference type="EMBL" id="WNG44926.1"/>
    </source>
</evidence>
<proteinExistence type="predicted"/>
<dbReference type="InterPro" id="IPR004358">
    <property type="entry name" value="Sig_transdc_His_kin-like_C"/>
</dbReference>
<dbReference type="SMART" id="SM00388">
    <property type="entry name" value="HisKA"/>
    <property type="match status" value="1"/>
</dbReference>
<evidence type="ECO:0000256" key="6">
    <source>
        <dbReference type="ARBA" id="ARBA00023136"/>
    </source>
</evidence>
<dbReference type="EC" id="2.7.13.3" evidence="2"/>
<protein>
    <recommendedName>
        <fullName evidence="2">histidine kinase</fullName>
        <ecNumber evidence="2">2.7.13.3</ecNumber>
    </recommendedName>
</protein>
<sequence length="690" mass="75814">MVKHETQGVGEERLRLGAFIREHRSRLLEDWERAVRRLPYAQGLSRPRLLDHLPDLLERIACVVETVHTGEHQTLEQMPEVHALERLDSGFDLDEVAEEYALLRACILQLYGEHVEAAGAASMAVAMREVVSFNRTFDEAVAAAVSRYARARERTLVALDRISEAALGTEDLTTFLPKLLRVMLETTEAVDSVSLLLREGDVLRVRSSVGLEEEVASGFSLRVGEGFSGRIAAEQRPIELRSAATEPLVKSELIRARGTRALYGVPLMFGEEVIGVAHMGSRTAFEFSNEDKLLFRAMVSRATGLIVQASLAASERAAREKAEETLALLDALMGAAPAGLALFDTELRYVRINEALAAHNGPPVEAHLGKHVNEVIPESGPALEPILRRVLETGEASRGQEFSAAPANEPGVIHHWVGDYFPVRAADGRMLGVGGVVMDITERKQQEERLRQTAEFRERFLGVVSHDLRNPLNAILLSANTLLRLEGIPATHTKVVRRIVTSGERMARMIGELLDFTRGRLGGGIPIHPRPTNLRHLCRHVLEELEISHPGRELRLAADGHFLGEWDPDRLAQLVGNLGKNALDYSPAETPVDFTLQDEGDTVSVVVHNEGRPIPRKLMTGIFEPFRRAVEGDAHPTSGLGLGLFIVQQIAEAHGGSVEVHSHEGDGTTFTVRLPRHAAGSIWPHSPSPS</sequence>
<dbReference type="InterPro" id="IPR013656">
    <property type="entry name" value="PAS_4"/>
</dbReference>
<dbReference type="Pfam" id="PF13185">
    <property type="entry name" value="GAF_2"/>
    <property type="match status" value="1"/>
</dbReference>
<dbReference type="InterPro" id="IPR036890">
    <property type="entry name" value="HATPase_C_sf"/>
</dbReference>
<dbReference type="RefSeq" id="WP_395818712.1">
    <property type="nucleotide sequence ID" value="NZ_CP043494.1"/>
</dbReference>
<dbReference type="SUPFAM" id="SSF47384">
    <property type="entry name" value="Homodimeric domain of signal transducing histidine kinase"/>
    <property type="match status" value="1"/>
</dbReference>
<name>A0ABY9WM91_9BACT</name>
<dbReference type="Gene3D" id="1.10.287.130">
    <property type="match status" value="1"/>
</dbReference>
<dbReference type="PANTHER" id="PTHR42878">
    <property type="entry name" value="TWO-COMPONENT HISTIDINE KINASE"/>
    <property type="match status" value="1"/>
</dbReference>
<dbReference type="InterPro" id="IPR050351">
    <property type="entry name" value="BphY/WalK/GraS-like"/>
</dbReference>
<dbReference type="Gene3D" id="3.30.565.10">
    <property type="entry name" value="Histidine kinase-like ATPase, C-terminal domain"/>
    <property type="match status" value="1"/>
</dbReference>
<dbReference type="EMBL" id="CP043494">
    <property type="protein sequence ID" value="WNG44926.1"/>
    <property type="molecule type" value="Genomic_DNA"/>
</dbReference>
<dbReference type="InterPro" id="IPR035965">
    <property type="entry name" value="PAS-like_dom_sf"/>
</dbReference>
<dbReference type="SUPFAM" id="SSF55781">
    <property type="entry name" value="GAF domain-like"/>
    <property type="match status" value="1"/>
</dbReference>
<feature type="domain" description="Histidine kinase" evidence="7">
    <location>
        <begin position="463"/>
        <end position="678"/>
    </location>
</feature>
<dbReference type="Pfam" id="PF00512">
    <property type="entry name" value="HisKA"/>
    <property type="match status" value="1"/>
</dbReference>
<feature type="domain" description="PAC" evidence="8">
    <location>
        <begin position="398"/>
        <end position="452"/>
    </location>
</feature>
<dbReference type="Pfam" id="PF02518">
    <property type="entry name" value="HATPase_c"/>
    <property type="match status" value="1"/>
</dbReference>
<dbReference type="Pfam" id="PF08448">
    <property type="entry name" value="PAS_4"/>
    <property type="match status" value="1"/>
</dbReference>
<evidence type="ECO:0000256" key="3">
    <source>
        <dbReference type="ARBA" id="ARBA00022553"/>
    </source>
</evidence>
<dbReference type="Gene3D" id="3.30.450.40">
    <property type="match status" value="1"/>
</dbReference>
<dbReference type="InterPro" id="IPR005467">
    <property type="entry name" value="His_kinase_dom"/>
</dbReference>
<organism evidence="9 10">
    <name type="scientific">Archangium minus</name>
    <dbReference type="NCBI Taxonomy" id="83450"/>
    <lineage>
        <taxon>Bacteria</taxon>
        <taxon>Pseudomonadati</taxon>
        <taxon>Myxococcota</taxon>
        <taxon>Myxococcia</taxon>
        <taxon>Myxococcales</taxon>
        <taxon>Cystobacterineae</taxon>
        <taxon>Archangiaceae</taxon>
        <taxon>Archangium</taxon>
    </lineage>
</organism>
<evidence type="ECO:0000256" key="2">
    <source>
        <dbReference type="ARBA" id="ARBA00012438"/>
    </source>
</evidence>
<dbReference type="CDD" id="cd00075">
    <property type="entry name" value="HATPase"/>
    <property type="match status" value="1"/>
</dbReference>
<keyword evidence="3" id="KW-0597">Phosphoprotein</keyword>
<dbReference type="InterPro" id="IPR000700">
    <property type="entry name" value="PAS-assoc_C"/>
</dbReference>
<dbReference type="SMART" id="SM00387">
    <property type="entry name" value="HATPase_c"/>
    <property type="match status" value="1"/>
</dbReference>
<dbReference type="InterPro" id="IPR029016">
    <property type="entry name" value="GAF-like_dom_sf"/>
</dbReference>
<evidence type="ECO:0000259" key="8">
    <source>
        <dbReference type="PROSITE" id="PS50113"/>
    </source>
</evidence>
<comment type="catalytic activity">
    <reaction evidence="1">
        <text>ATP + protein L-histidine = ADP + protein N-phospho-L-histidine.</text>
        <dbReference type="EC" id="2.7.13.3"/>
    </reaction>
</comment>
<dbReference type="Proteomes" id="UP001611383">
    <property type="component" value="Chromosome"/>
</dbReference>
<evidence type="ECO:0000256" key="1">
    <source>
        <dbReference type="ARBA" id="ARBA00000085"/>
    </source>
</evidence>
<dbReference type="NCBIfam" id="TIGR00229">
    <property type="entry name" value="sensory_box"/>
    <property type="match status" value="1"/>
</dbReference>
<dbReference type="SUPFAM" id="SSF55874">
    <property type="entry name" value="ATPase domain of HSP90 chaperone/DNA topoisomerase II/histidine kinase"/>
    <property type="match status" value="1"/>
</dbReference>
<dbReference type="InterPro" id="IPR003661">
    <property type="entry name" value="HisK_dim/P_dom"/>
</dbReference>
<gene>
    <name evidence="9" type="ORF">F0U60_13085</name>
</gene>
<dbReference type="SUPFAM" id="SSF55785">
    <property type="entry name" value="PYP-like sensor domain (PAS domain)"/>
    <property type="match status" value="1"/>
</dbReference>
<evidence type="ECO:0000256" key="4">
    <source>
        <dbReference type="ARBA" id="ARBA00022679"/>
    </source>
</evidence>
<reference evidence="9 10" key="1">
    <citation type="submission" date="2019-08" db="EMBL/GenBank/DDBJ databases">
        <title>Archangium and Cystobacter genomes.</title>
        <authorList>
            <person name="Chen I.-C.K."/>
            <person name="Wielgoss S."/>
        </authorList>
    </citation>
    <scope>NUCLEOTIDE SEQUENCE [LARGE SCALE GENOMIC DNA]</scope>
    <source>
        <strain evidence="9 10">Cbm 6</strain>
    </source>
</reference>